<dbReference type="GO" id="GO:0005886">
    <property type="term" value="C:plasma membrane"/>
    <property type="evidence" value="ECO:0007669"/>
    <property type="project" value="TreeGrafter"/>
</dbReference>
<evidence type="ECO:0000259" key="1">
    <source>
        <dbReference type="PROSITE" id="PS50887"/>
    </source>
</evidence>
<evidence type="ECO:0000313" key="3">
    <source>
        <dbReference type="EMBL" id="SDG97289.1"/>
    </source>
</evidence>
<dbReference type="Gene3D" id="3.30.450.40">
    <property type="match status" value="3"/>
</dbReference>
<dbReference type="PANTHER" id="PTHR45138">
    <property type="entry name" value="REGULATORY COMPONENTS OF SENSORY TRANSDUCTION SYSTEM"/>
    <property type="match status" value="1"/>
</dbReference>
<dbReference type="GO" id="GO:0052621">
    <property type="term" value="F:diguanylate cyclase activity"/>
    <property type="evidence" value="ECO:0007669"/>
    <property type="project" value="UniProtKB-EC"/>
</dbReference>
<dbReference type="FunFam" id="3.30.70.270:FF:000001">
    <property type="entry name" value="Diguanylate cyclase domain protein"/>
    <property type="match status" value="1"/>
</dbReference>
<gene>
    <name evidence="2" type="ORF">K3F53_05140</name>
    <name evidence="3" type="ORF">SAMN04489735_100746</name>
</gene>
<dbReference type="GeneID" id="97140746"/>
<dbReference type="PROSITE" id="PS50887">
    <property type="entry name" value="GGDEF"/>
    <property type="match status" value="1"/>
</dbReference>
<dbReference type="Gene3D" id="3.30.70.270">
    <property type="match status" value="1"/>
</dbReference>
<keyword evidence="2" id="KW-0548">Nucleotidyltransferase</keyword>
<dbReference type="InterPro" id="IPR003018">
    <property type="entry name" value="GAF"/>
</dbReference>
<organism evidence="3 4">
    <name type="scientific">Aneurinibacillus thermoaerophilus</name>
    <dbReference type="NCBI Taxonomy" id="143495"/>
    <lineage>
        <taxon>Bacteria</taxon>
        <taxon>Bacillati</taxon>
        <taxon>Bacillota</taxon>
        <taxon>Bacilli</taxon>
        <taxon>Bacillales</taxon>
        <taxon>Paenibacillaceae</taxon>
        <taxon>Aneurinibacillus group</taxon>
        <taxon>Aneurinibacillus</taxon>
    </lineage>
</organism>
<dbReference type="NCBIfam" id="TIGR00254">
    <property type="entry name" value="GGDEF"/>
    <property type="match status" value="1"/>
</dbReference>
<evidence type="ECO:0000313" key="2">
    <source>
        <dbReference type="EMBL" id="QYY43610.1"/>
    </source>
</evidence>
<dbReference type="RefSeq" id="WP_057899547.1">
    <property type="nucleotide sequence ID" value="NZ_CP080764.1"/>
</dbReference>
<dbReference type="AlphaFoldDB" id="A0A1G7YM30"/>
<feature type="domain" description="GGDEF" evidence="1">
    <location>
        <begin position="639"/>
        <end position="768"/>
    </location>
</feature>
<dbReference type="GO" id="GO:0043709">
    <property type="term" value="P:cell adhesion involved in single-species biofilm formation"/>
    <property type="evidence" value="ECO:0007669"/>
    <property type="project" value="TreeGrafter"/>
</dbReference>
<reference evidence="3 4" key="1">
    <citation type="submission" date="2016-10" db="EMBL/GenBank/DDBJ databases">
        <authorList>
            <person name="de Groot N.N."/>
        </authorList>
    </citation>
    <scope>NUCLEOTIDE SEQUENCE [LARGE SCALE GENOMIC DNA]</scope>
    <source>
        <strain evidence="3 4">L 420-91</strain>
    </source>
</reference>
<dbReference type="EMBL" id="FNDE01000007">
    <property type="protein sequence ID" value="SDG97289.1"/>
    <property type="molecule type" value="Genomic_DNA"/>
</dbReference>
<dbReference type="Pfam" id="PF00990">
    <property type="entry name" value="GGDEF"/>
    <property type="match status" value="1"/>
</dbReference>
<sequence length="769" mass="88123">MKKHTVDQNCGEIESSYFYRERLAHIFRDSFQFIFSPFFLADRGWVFVADRHGYVVACEKAGQPEFDVKPFYPLHPEKMYIQNNVEEDSRTVCVPVLQDVWFPGYIGVVLPACIEERCAFSFLQGMTAVFRLIQEQYISKTISSCIKAVSQNMGLNSAMQTIVRRFAESLYQVECIAVVFDEEQDGMVPHWSSSEQNWLCRETMKMRNLRKIYEQIVSQFSVERNVLRREDIDIQGLLELEELSEADWLISPFDYNDKIIGFLVVLRDKNFPFTDEEQKFIFRFTKALGPSVHNSALYMRVQRDEQKRSMMFEITKKLHSSINVNDVLHAVIENTKKLYPEMQVDLWLSHDSFSTKLPVKPFSFSTGESKSNVSARAFMEARTIIVKSWGKRSVTLAAPLRGKQGVYGVLELYSDKPISLPAREIEYITMLADTAGNAFENAQLYQQSCHLIKELLLIDEMTRQLNKNIKLNDLLTFITRKLTETFRTEHCCIFSWSEEEKAYVACASTGQENVPLVLRIPEAGKLHDLFVKKESILIADTKEIDSLLPSFSCRSLMAVPLMGKGQVEGAIFLIDSQPNRYTFDDFKRLEMLARHVKVAVTNASLHAEVERMVITDNLTGLYNRKYLYDCIRHSQQRDICGSLILIDVDYFKNINDTYGHQIGDEILIQVAEVLVASIRTSDVAARWGGEEMAVYLPAVQEDIAHQVAERLRMNTMSSTRPAVTISCGVATWLKENGIPSVERLFQQADEALYRAKHSGRNQVCLAGKV</sequence>
<dbReference type="InterPro" id="IPR029787">
    <property type="entry name" value="Nucleotide_cyclase"/>
</dbReference>
<dbReference type="SUPFAM" id="SSF55073">
    <property type="entry name" value="Nucleotide cyclase"/>
    <property type="match status" value="1"/>
</dbReference>
<dbReference type="Pfam" id="PF01590">
    <property type="entry name" value="GAF"/>
    <property type="match status" value="1"/>
</dbReference>
<dbReference type="Proteomes" id="UP000198956">
    <property type="component" value="Unassembled WGS sequence"/>
</dbReference>
<protein>
    <submittedName>
        <fullName evidence="2 3">Diguanylate cyclase</fullName>
        <ecNumber evidence="2">2.7.7.65</ecNumber>
    </submittedName>
</protein>
<evidence type="ECO:0000313" key="4">
    <source>
        <dbReference type="Proteomes" id="UP000198956"/>
    </source>
</evidence>
<reference evidence="2 5" key="2">
    <citation type="submission" date="2021-08" db="EMBL/GenBank/DDBJ databases">
        <title>Complete genome sequence of the strain Aneurinibacillus thermoaerophilus CCM 8960.</title>
        <authorList>
            <person name="Musilova J."/>
            <person name="Kourilova X."/>
            <person name="Pernicova I."/>
            <person name="Bezdicek M."/>
            <person name="Lengerova M."/>
            <person name="Obruca S."/>
            <person name="Sedlar K."/>
        </authorList>
    </citation>
    <scope>NUCLEOTIDE SEQUENCE [LARGE SCALE GENOMIC DNA]</scope>
    <source>
        <strain evidence="2 5">CCM 8960</strain>
    </source>
</reference>
<dbReference type="SMART" id="SM00267">
    <property type="entry name" value="GGDEF"/>
    <property type="match status" value="1"/>
</dbReference>
<dbReference type="InterPro" id="IPR029016">
    <property type="entry name" value="GAF-like_dom_sf"/>
</dbReference>
<dbReference type="SMART" id="SM00065">
    <property type="entry name" value="GAF"/>
    <property type="match status" value="1"/>
</dbReference>
<name>A0A1G7YM30_ANETH</name>
<dbReference type="SUPFAM" id="SSF55781">
    <property type="entry name" value="GAF domain-like"/>
    <property type="match status" value="3"/>
</dbReference>
<dbReference type="InterPro" id="IPR043128">
    <property type="entry name" value="Rev_trsase/Diguanyl_cyclase"/>
</dbReference>
<evidence type="ECO:0000313" key="5">
    <source>
        <dbReference type="Proteomes" id="UP000826616"/>
    </source>
</evidence>
<dbReference type="EC" id="2.7.7.65" evidence="2"/>
<keyword evidence="5" id="KW-1185">Reference proteome</keyword>
<proteinExistence type="predicted"/>
<dbReference type="CDD" id="cd01949">
    <property type="entry name" value="GGDEF"/>
    <property type="match status" value="1"/>
</dbReference>
<dbReference type="EMBL" id="CP080764">
    <property type="protein sequence ID" value="QYY43610.1"/>
    <property type="molecule type" value="Genomic_DNA"/>
</dbReference>
<dbReference type="Proteomes" id="UP000826616">
    <property type="component" value="Chromosome"/>
</dbReference>
<dbReference type="InterPro" id="IPR000160">
    <property type="entry name" value="GGDEF_dom"/>
</dbReference>
<dbReference type="OrthoDB" id="9759607at2"/>
<dbReference type="GO" id="GO:1902201">
    <property type="term" value="P:negative regulation of bacterial-type flagellum-dependent cell motility"/>
    <property type="evidence" value="ECO:0007669"/>
    <property type="project" value="TreeGrafter"/>
</dbReference>
<dbReference type="InterPro" id="IPR050469">
    <property type="entry name" value="Diguanylate_Cyclase"/>
</dbReference>
<dbReference type="PANTHER" id="PTHR45138:SF9">
    <property type="entry name" value="DIGUANYLATE CYCLASE DGCM-RELATED"/>
    <property type="match status" value="1"/>
</dbReference>
<keyword evidence="2" id="KW-0808">Transferase</keyword>
<accession>A0A1G7YM30</accession>